<evidence type="ECO:0000313" key="1">
    <source>
        <dbReference type="EMBL" id="KAB0665656.1"/>
    </source>
</evidence>
<keyword evidence="2" id="KW-1185">Reference proteome</keyword>
<name>A0A7J4ZRD6_9BACT</name>
<dbReference type="AlphaFoldDB" id="A0A7J4ZRD6"/>
<gene>
    <name evidence="1" type="ORF">F6V25_08005</name>
</gene>
<organism evidence="1 2">
    <name type="scientific">Oryzomonas japonica</name>
    <dbReference type="NCBI Taxonomy" id="2603858"/>
    <lineage>
        <taxon>Bacteria</taxon>
        <taxon>Pseudomonadati</taxon>
        <taxon>Thermodesulfobacteriota</taxon>
        <taxon>Desulfuromonadia</taxon>
        <taxon>Geobacterales</taxon>
        <taxon>Geobacteraceae</taxon>
        <taxon>Oryzomonas</taxon>
    </lineage>
</organism>
<reference evidence="1 2" key="1">
    <citation type="submission" date="2019-09" db="EMBL/GenBank/DDBJ databases">
        <title>Geobacter sp. Red96, a novel strain isolated from paddy soil.</title>
        <authorList>
            <person name="Xu Z."/>
            <person name="Masuda Y."/>
            <person name="Itoh H."/>
            <person name="Senoo K."/>
        </authorList>
    </citation>
    <scope>NUCLEOTIDE SEQUENCE [LARGE SCALE GENOMIC DNA]</scope>
    <source>
        <strain evidence="1 2">Red96</strain>
    </source>
</reference>
<dbReference type="EMBL" id="VZQZ01000004">
    <property type="protein sequence ID" value="KAB0665656.1"/>
    <property type="molecule type" value="Genomic_DNA"/>
</dbReference>
<dbReference type="Proteomes" id="UP000420562">
    <property type="component" value="Unassembled WGS sequence"/>
</dbReference>
<dbReference type="RefSeq" id="WP_151128097.1">
    <property type="nucleotide sequence ID" value="NZ_VZQZ01000004.1"/>
</dbReference>
<comment type="caution">
    <text evidence="1">The sequence shown here is derived from an EMBL/GenBank/DDBJ whole genome shotgun (WGS) entry which is preliminary data.</text>
</comment>
<accession>A0A7J4ZRD6</accession>
<proteinExistence type="predicted"/>
<evidence type="ECO:0000313" key="2">
    <source>
        <dbReference type="Proteomes" id="UP000420562"/>
    </source>
</evidence>
<protein>
    <submittedName>
        <fullName evidence="1">Uncharacterized protein</fullName>
    </submittedName>
</protein>
<sequence length="60" mass="6321">MTKNWKTTLAGIIGAVVAYTVTAVQSGNAWDWKAWALGIPTLVLGFLAKDSNVTGGTVQQ</sequence>